<evidence type="ECO:0000313" key="2">
    <source>
        <dbReference type="Proteomes" id="UP001412239"/>
    </source>
</evidence>
<organism evidence="1 2">
    <name type="scientific">Tuber aestivum</name>
    <name type="common">summer truffle</name>
    <dbReference type="NCBI Taxonomy" id="59557"/>
    <lineage>
        <taxon>Eukaryota</taxon>
        <taxon>Fungi</taxon>
        <taxon>Dikarya</taxon>
        <taxon>Ascomycota</taxon>
        <taxon>Pezizomycotina</taxon>
        <taxon>Pezizomycetes</taxon>
        <taxon>Pezizales</taxon>
        <taxon>Tuberaceae</taxon>
        <taxon>Tuber</taxon>
    </lineage>
</organism>
<proteinExistence type="predicted"/>
<reference evidence="1" key="1">
    <citation type="submission" date="2015-10" db="EMBL/GenBank/DDBJ databases">
        <authorList>
            <person name="Regsiter A."/>
            <person name="william w."/>
        </authorList>
    </citation>
    <scope>NUCLEOTIDE SEQUENCE</scope>
    <source>
        <strain evidence="1">Montdore</strain>
    </source>
</reference>
<evidence type="ECO:0008006" key="3">
    <source>
        <dbReference type="Google" id="ProtNLM"/>
    </source>
</evidence>
<dbReference type="Proteomes" id="UP001412239">
    <property type="component" value="Unassembled WGS sequence"/>
</dbReference>
<protein>
    <recommendedName>
        <fullName evidence="3">Amine oxidase domain-containing protein</fullName>
    </recommendedName>
</protein>
<keyword evidence="2" id="KW-1185">Reference proteome</keyword>
<sequence>MTLDLSGATYEYGHIILAIHGDLALRLLESLKRHWKRIFSSCFQTTLNTAALHSDTSSRVVRTAQNSPAAPISTSRNTDKVSLTYNINILQHMPTSKHSSIPVIFNPLTPSGSPKVQDEYAYRHPLSTPQTVAAQIKPAEIQNKRGTSSAGAWTNHGFYEDGFTSGLRAGMSLVESCPGMAVYPVQSALEEAHSKKDKPK</sequence>
<dbReference type="AlphaFoldDB" id="A0A292Q7N1"/>
<accession>A0A292Q7N1</accession>
<evidence type="ECO:0000313" key="1">
    <source>
        <dbReference type="EMBL" id="CUS14955.1"/>
    </source>
</evidence>
<gene>
    <name evidence="1" type="ORF">GSTUAT00001025001</name>
</gene>
<name>A0A292Q7N1_9PEZI</name>
<dbReference type="EMBL" id="LN890954">
    <property type="protein sequence ID" value="CUS14955.1"/>
    <property type="molecule type" value="Genomic_DNA"/>
</dbReference>